<evidence type="ECO:0000256" key="2">
    <source>
        <dbReference type="ARBA" id="ARBA00022679"/>
    </source>
</evidence>
<dbReference type="PROSITE" id="PS50011">
    <property type="entry name" value="PROTEIN_KINASE_DOM"/>
    <property type="match status" value="1"/>
</dbReference>
<keyword evidence="3 6" id="KW-0547">Nucleotide-binding</keyword>
<feature type="region of interest" description="Disordered" evidence="7">
    <location>
        <begin position="1928"/>
        <end position="1953"/>
    </location>
</feature>
<feature type="compositionally biased region" description="Basic and acidic residues" evidence="7">
    <location>
        <begin position="1902"/>
        <end position="1912"/>
    </location>
</feature>
<dbReference type="InterPro" id="IPR000719">
    <property type="entry name" value="Prot_kinase_dom"/>
</dbReference>
<dbReference type="SUPFAM" id="SSF56112">
    <property type="entry name" value="Protein kinase-like (PK-like)"/>
    <property type="match status" value="1"/>
</dbReference>
<feature type="compositionally biased region" description="Basic and acidic residues" evidence="7">
    <location>
        <begin position="1487"/>
        <end position="1504"/>
    </location>
</feature>
<feature type="compositionally biased region" description="Polar residues" evidence="7">
    <location>
        <begin position="1891"/>
        <end position="1900"/>
    </location>
</feature>
<feature type="region of interest" description="Disordered" evidence="7">
    <location>
        <begin position="1877"/>
        <end position="1912"/>
    </location>
</feature>
<feature type="binding site" evidence="6">
    <location>
        <position position="67"/>
    </location>
    <ligand>
        <name>ATP</name>
        <dbReference type="ChEBI" id="CHEBI:30616"/>
    </ligand>
</feature>
<dbReference type="CDD" id="cd14073">
    <property type="entry name" value="STKc_NUAK"/>
    <property type="match status" value="1"/>
</dbReference>
<evidence type="ECO:0000313" key="12">
    <source>
        <dbReference type="RefSeq" id="XP_030749925.1"/>
    </source>
</evidence>
<feature type="compositionally biased region" description="Basic and acidic residues" evidence="7">
    <location>
        <begin position="517"/>
        <end position="530"/>
    </location>
</feature>
<accession>A0A6J2XF02</accession>
<dbReference type="GO" id="GO:0005737">
    <property type="term" value="C:cytoplasm"/>
    <property type="evidence" value="ECO:0007669"/>
    <property type="project" value="TreeGrafter"/>
</dbReference>
<evidence type="ECO:0000256" key="6">
    <source>
        <dbReference type="PROSITE-ProRule" id="PRU10141"/>
    </source>
</evidence>
<reference evidence="10 11" key="1">
    <citation type="submission" date="2025-04" db="UniProtKB">
        <authorList>
            <consortium name="RefSeq"/>
        </authorList>
    </citation>
    <scope>IDENTIFICATION</scope>
    <source>
        <tissue evidence="10 11">Gonads</tissue>
    </source>
</reference>
<feature type="region of interest" description="Disordered" evidence="7">
    <location>
        <begin position="1787"/>
        <end position="1841"/>
    </location>
</feature>
<feature type="compositionally biased region" description="Polar residues" evidence="7">
    <location>
        <begin position="996"/>
        <end position="1014"/>
    </location>
</feature>
<protein>
    <submittedName>
        <fullName evidence="10 11">Uncharacterized protein LOC115877759 isoform X1</fullName>
    </submittedName>
</protein>
<dbReference type="GO" id="GO:0000226">
    <property type="term" value="P:microtubule cytoskeleton organization"/>
    <property type="evidence" value="ECO:0007669"/>
    <property type="project" value="TreeGrafter"/>
</dbReference>
<feature type="compositionally biased region" description="Basic and acidic residues" evidence="7">
    <location>
        <begin position="1516"/>
        <end position="1533"/>
    </location>
</feature>
<feature type="region of interest" description="Disordered" evidence="7">
    <location>
        <begin position="2161"/>
        <end position="2184"/>
    </location>
</feature>
<dbReference type="KEGG" id="soy:115877759"/>
<feature type="compositionally biased region" description="Basic and acidic residues" evidence="7">
    <location>
        <begin position="1665"/>
        <end position="1688"/>
    </location>
</feature>
<feature type="compositionally biased region" description="Polar residues" evidence="7">
    <location>
        <begin position="1198"/>
        <end position="1208"/>
    </location>
</feature>
<feature type="compositionally biased region" description="Basic and acidic residues" evidence="7">
    <location>
        <begin position="673"/>
        <end position="703"/>
    </location>
</feature>
<dbReference type="SMART" id="SM00220">
    <property type="entry name" value="S_TKc"/>
    <property type="match status" value="1"/>
</dbReference>
<keyword evidence="1" id="KW-0723">Serine/threonine-protein kinase</keyword>
<dbReference type="FunFam" id="1.10.510.10:FF:000389">
    <property type="entry name" value="Uncharacterized protein, isoform E"/>
    <property type="match status" value="1"/>
</dbReference>
<feature type="region of interest" description="Disordered" evidence="7">
    <location>
        <begin position="813"/>
        <end position="832"/>
    </location>
</feature>
<dbReference type="Gene3D" id="1.10.510.10">
    <property type="entry name" value="Transferase(Phosphotransferase) domain 1"/>
    <property type="match status" value="1"/>
</dbReference>
<feature type="compositionally biased region" description="Basic and acidic residues" evidence="7">
    <location>
        <begin position="898"/>
        <end position="925"/>
    </location>
</feature>
<dbReference type="PANTHER" id="PTHR24346">
    <property type="entry name" value="MAP/MICROTUBULE AFFINITY-REGULATING KINASE"/>
    <property type="match status" value="1"/>
</dbReference>
<feature type="compositionally biased region" description="Low complexity" evidence="7">
    <location>
        <begin position="1409"/>
        <end position="1432"/>
    </location>
</feature>
<dbReference type="Pfam" id="PF00069">
    <property type="entry name" value="Pkinase"/>
    <property type="match status" value="1"/>
</dbReference>
<dbReference type="PROSITE" id="PS00108">
    <property type="entry name" value="PROTEIN_KINASE_ST"/>
    <property type="match status" value="1"/>
</dbReference>
<dbReference type="InterPro" id="IPR017441">
    <property type="entry name" value="Protein_kinase_ATP_BS"/>
</dbReference>
<dbReference type="RefSeq" id="XP_030749924.1">
    <property type="nucleotide sequence ID" value="XM_030894064.1"/>
</dbReference>
<name>A0A6J2XF02_SITOR</name>
<dbReference type="RefSeq" id="XP_030749925.1">
    <property type="nucleotide sequence ID" value="XM_030894065.1"/>
</dbReference>
<feature type="region of interest" description="Disordered" evidence="7">
    <location>
        <begin position="1487"/>
        <end position="1567"/>
    </location>
</feature>
<dbReference type="RefSeq" id="XP_030749923.1">
    <property type="nucleotide sequence ID" value="XM_030894063.1"/>
</dbReference>
<feature type="region of interest" description="Disordered" evidence="7">
    <location>
        <begin position="1196"/>
        <end position="1217"/>
    </location>
</feature>
<keyword evidence="5 6" id="KW-0067">ATP-binding</keyword>
<feature type="compositionally biased region" description="Basic residues" evidence="7">
    <location>
        <begin position="1064"/>
        <end position="1075"/>
    </location>
</feature>
<feature type="region of interest" description="Disordered" evidence="7">
    <location>
        <begin position="1366"/>
        <end position="1464"/>
    </location>
</feature>
<dbReference type="PANTHER" id="PTHR24346:SF93">
    <property type="entry name" value="NUAK FAMILY SNF1-LIKE KINASE 1"/>
    <property type="match status" value="1"/>
</dbReference>
<evidence type="ECO:0000256" key="7">
    <source>
        <dbReference type="SAM" id="MobiDB-lite"/>
    </source>
</evidence>
<feature type="region of interest" description="Disordered" evidence="7">
    <location>
        <begin position="652"/>
        <end position="797"/>
    </location>
</feature>
<dbReference type="Proteomes" id="UP000504635">
    <property type="component" value="Unplaced"/>
</dbReference>
<feature type="domain" description="Protein kinase" evidence="8">
    <location>
        <begin position="34"/>
        <end position="285"/>
    </location>
</feature>
<feature type="compositionally biased region" description="Basic and acidic residues" evidence="7">
    <location>
        <begin position="1394"/>
        <end position="1408"/>
    </location>
</feature>
<evidence type="ECO:0000313" key="9">
    <source>
        <dbReference type="Proteomes" id="UP000504635"/>
    </source>
</evidence>
<evidence type="ECO:0000256" key="3">
    <source>
        <dbReference type="ARBA" id="ARBA00022741"/>
    </source>
</evidence>
<evidence type="ECO:0000259" key="8">
    <source>
        <dbReference type="PROSITE" id="PS50011"/>
    </source>
</evidence>
<dbReference type="CTD" id="9891"/>
<evidence type="ECO:0000313" key="11">
    <source>
        <dbReference type="RefSeq" id="XP_030749924.1"/>
    </source>
</evidence>
<feature type="compositionally biased region" description="Basic and acidic residues" evidence="7">
    <location>
        <begin position="1048"/>
        <end position="1063"/>
    </location>
</feature>
<dbReference type="OrthoDB" id="193931at2759"/>
<feature type="region of interest" description="Disordered" evidence="7">
    <location>
        <begin position="485"/>
        <end position="601"/>
    </location>
</feature>
<feature type="compositionally biased region" description="Low complexity" evidence="7">
    <location>
        <begin position="955"/>
        <end position="970"/>
    </location>
</feature>
<keyword evidence="9" id="KW-1185">Reference proteome</keyword>
<feature type="compositionally biased region" description="Basic residues" evidence="7">
    <location>
        <begin position="1505"/>
        <end position="1515"/>
    </location>
</feature>
<feature type="region of interest" description="Disordered" evidence="7">
    <location>
        <begin position="2041"/>
        <end position="2088"/>
    </location>
</feature>
<feature type="compositionally biased region" description="Basic and acidic residues" evidence="7">
    <location>
        <begin position="540"/>
        <end position="601"/>
    </location>
</feature>
<evidence type="ECO:0000256" key="1">
    <source>
        <dbReference type="ARBA" id="ARBA00022527"/>
    </source>
</evidence>
<feature type="region of interest" description="Disordered" evidence="7">
    <location>
        <begin position="858"/>
        <end position="1094"/>
    </location>
</feature>
<keyword evidence="2" id="KW-0808">Transferase</keyword>
<dbReference type="InterPro" id="IPR011009">
    <property type="entry name" value="Kinase-like_dom_sf"/>
</dbReference>
<proteinExistence type="predicted"/>
<feature type="compositionally biased region" description="Basic and acidic residues" evidence="7">
    <location>
        <begin position="1371"/>
        <end position="1384"/>
    </location>
</feature>
<dbReference type="PROSITE" id="PS00107">
    <property type="entry name" value="PROTEIN_KINASE_ATP"/>
    <property type="match status" value="1"/>
</dbReference>
<sequence length="2206" mass="248812">MGVEDSAVNSIMSGIENTGGVKQHNHKKKLRQRFDIIKKLGQGTFGKVQLGINKETGQEVAIKTIKKSKIESDADLIRIRREIQIMSSVQHPNIIHIYEVFENREKMVLVMEYAAGGELYDYLSESKVLAEEEARRIFRQIATASYYCHKHKICHRDLKLENILLDENKNAKIADFGLSNVFDDQRLLNTFCGSPLYASPEIVKGTPYHGPEVDCWSLGVLLYTLVYGAMPFDGSNFKRLVKQISQGDYYEPSKPSPASPLIRDMLTVNPEKRADIEKICSHWWVNETYDVNCLDVSAALANQTPVRLDLLLSLAPPAPQLESEKLVVTGEVAEEAVKGEGAIPTRSQSAGSLMNLSTTERRILELINEEFPLSKPKRKLESTLSTDRMNLDKRKDKIIKENTVADISVHGIIHENEPQEDDASMSEALPLNKSLTQTISKEMDVEPLVEGAACQEIMEEIKEKENKKQPASKVKKTQSTIAGSKTLEGINEIPSQENIANNIDKENKLQKPTTPKEQQELTKKTEEKPTAKKKIVKKKVLTDKNENETKAKVEETEKETTKPEKKEEEVKENGTATPKEEKPALKQQKSEEKPVERRKSRIFEAAEKFQNLISPTESKPVPIEKPKKILIPDSMVTQQGVSVDGFKKEFERKASLTSIVPPKVKTSAAPKKTLIDKQKSEEEQAVEKEATKGQEAKKAEVKSKIGGKPETPEPTKAEPEASKQDAKTEHDDRKEKVKNAVSIISSALDKEGTRKSKSRPCMMRKPPVPFGASGRSASGNIGTVAPLSPPIQNVSPKPFIRPCYENKLVTTEAKQVKEEPTPPSIDEPQVSNAEITLKSATLPRRKTTKAQIQLNYPSPKPAQMEFRTESSHNVEAPPQVRSEVVVPVGSPTPTIDFRANENQDIRSSKERIIPIAFEKKEENKESVQSPPAKPPISRPFQAQRSNISQRSNSLSRQSTQESDSETTTSTGDPIKKSPREYIIPIAVEGGGYVTPRASSLEPNESTSNASTLTNRSKRWGPRRLSSLLNDRDSEDESPFATLHRHSSFGKDSDTEDSRKDNFHHMHRLRTTRPKRATLEHNDSLSSGEEDDDEGFETLTAENLFSTLLSRVRDLTQRLNVDDNVRPGFPSSRLLGHFDHGTNFWNRMEHPLAGRHSSLGRSFGRPLNSNSSQTNNAFGVPWRRSVSRDLASDIESVFNDPNATPSATATARIPPGDDRTYRAQEDLNLTDLDLKKLNLSEEDRMALSYLTPGLSRRIQKQLLAQLTPDEVKKLRRTLSSKTSDELDKPQVDRRRSIDRICSTLPRKSSVDKEEKNLVRNAPKSFLPVIKYPNNKEEYRPYEFSVRSSSSGAEPRGNFKFTFSRPKVARSVSTREPRMSRIDLHSPESSISESLSKNDDTSSSYKKDTDSFSSKYSDSSSSRPYSRYSNDSSYTRYTPGLTSPHVLSPTSSEPPKIDKKLSNASPRRISRFLRPDFFESKEDNVYLKEKKERERETQQVLKEIRDKRKSRLRSRSRGRSDTDDTRSKTPSRDLESPAVEEVILKSTSNEQALNDYKEKIQSPSPTKNIHDYVNVPAPNTCISPKNLEKELENKTEESVKPLHDYVNVSVKDNTVTPVKKESRISKIARPKSYPNENIERTKVKPENVAEKPEKPESKISKLKKGFGKKDKQSKEDKNETNKNINEEDKAHKNKLLQSIEKKLEKFRSNNITAVKDPDEAKALLDKKSMVESAIKRLREQSLPRNLEPCTESGLIKRAVSVEDLAVGTKSLQASKKSVTKILGLFKKYEEQDKKKEKPTKKSKSKEEKKSKEKRESVEKQSVEVEKPEKKERPKSLFLDKMKHFQQSYNGARSDSVLDQVETNNVKTKSKLPVNSFRRSLNLDNLPEPPKFNKNPSNESLEVQSKPDRRNLRLDFSRIPSRNAAPVIVEPAKDKIEEPSHDNRLSSTTDDSSTILSPTEDYLSCDSWSACSDFHHLSDLHSPQSHNGHSLLYSGDEGESVSDRIRRKSFYTRFNEKKRPTRKPSLVGAYKDLDLYKDYGSAKPDYNSLDRYRSPSVSRRPSFNSYIPEVNSPSSSSTPREHKTYSRTSSNASVLNDYVNVPGGHQLLTHTYQNVPNTHQSLIGSYQNLPGSYQTYNSRIARPSSVTRGIYPDSESHLDDLLSSANSKRRSPYSHRSALDRGSVSPLNESYYSDRASHIIQSPTTSEPI</sequence>
<feature type="region of interest" description="Disordered" evidence="7">
    <location>
        <begin position="1612"/>
        <end position="1690"/>
    </location>
</feature>
<evidence type="ECO:0000256" key="4">
    <source>
        <dbReference type="ARBA" id="ARBA00022777"/>
    </source>
</evidence>
<evidence type="ECO:0000256" key="5">
    <source>
        <dbReference type="ARBA" id="ARBA00022840"/>
    </source>
</evidence>
<dbReference type="GeneID" id="115877759"/>
<feature type="compositionally biased region" description="Basic and acidic residues" evidence="7">
    <location>
        <begin position="1928"/>
        <end position="1941"/>
    </location>
</feature>
<feature type="compositionally biased region" description="Basic and acidic residues" evidence="7">
    <location>
        <begin position="1802"/>
        <end position="1840"/>
    </location>
</feature>
<feature type="compositionally biased region" description="Basic and acidic residues" evidence="7">
    <location>
        <begin position="710"/>
        <end position="738"/>
    </location>
</feature>
<evidence type="ECO:0000313" key="10">
    <source>
        <dbReference type="RefSeq" id="XP_030749923.1"/>
    </source>
</evidence>
<keyword evidence="4" id="KW-0418">Kinase</keyword>
<dbReference type="GO" id="GO:0050321">
    <property type="term" value="F:tau-protein kinase activity"/>
    <property type="evidence" value="ECO:0007669"/>
    <property type="project" value="TreeGrafter"/>
</dbReference>
<dbReference type="GO" id="GO:0005524">
    <property type="term" value="F:ATP binding"/>
    <property type="evidence" value="ECO:0007669"/>
    <property type="project" value="UniProtKB-UniRule"/>
</dbReference>
<feature type="compositionally biased region" description="Polar residues" evidence="7">
    <location>
        <begin position="940"/>
        <end position="954"/>
    </location>
</feature>
<dbReference type="InterPro" id="IPR008271">
    <property type="entry name" value="Ser/Thr_kinase_AS"/>
</dbReference>
<gene>
    <name evidence="10 11 12" type="primary">LOC115877759</name>
</gene>
<dbReference type="GO" id="GO:0035556">
    <property type="term" value="P:intracellular signal transduction"/>
    <property type="evidence" value="ECO:0007669"/>
    <property type="project" value="TreeGrafter"/>
</dbReference>
<organism evidence="9 10">
    <name type="scientific">Sitophilus oryzae</name>
    <name type="common">Rice weevil</name>
    <name type="synonym">Curculio oryzae</name>
    <dbReference type="NCBI Taxonomy" id="7048"/>
    <lineage>
        <taxon>Eukaryota</taxon>
        <taxon>Metazoa</taxon>
        <taxon>Ecdysozoa</taxon>
        <taxon>Arthropoda</taxon>
        <taxon>Hexapoda</taxon>
        <taxon>Insecta</taxon>
        <taxon>Pterygota</taxon>
        <taxon>Neoptera</taxon>
        <taxon>Endopterygota</taxon>
        <taxon>Coleoptera</taxon>
        <taxon>Polyphaga</taxon>
        <taxon>Cucujiformia</taxon>
        <taxon>Curculionidae</taxon>
        <taxon>Dryophthorinae</taxon>
        <taxon>Sitophilus</taxon>
    </lineage>
</organism>
<dbReference type="FunFam" id="3.30.200.20:FF:000315">
    <property type="entry name" value="Calcium-dependent protein kinase 3"/>
    <property type="match status" value="1"/>
</dbReference>
<feature type="compositionally biased region" description="Basic and acidic residues" evidence="7">
    <location>
        <begin position="1635"/>
        <end position="1657"/>
    </location>
</feature>